<keyword evidence="3 6" id="KW-0812">Transmembrane</keyword>
<dbReference type="InterPro" id="IPR020846">
    <property type="entry name" value="MFS_dom"/>
</dbReference>
<dbReference type="AlphaFoldDB" id="A0A059G580"/>
<gene>
    <name evidence="8" type="ORF">HOC_13968</name>
</gene>
<comment type="subcellular location">
    <subcellularLocation>
        <location evidence="1">Membrane</location>
        <topology evidence="1">Multi-pass membrane protein</topology>
    </subcellularLocation>
</comment>
<evidence type="ECO:0000313" key="9">
    <source>
        <dbReference type="Proteomes" id="UP000024942"/>
    </source>
</evidence>
<dbReference type="Proteomes" id="UP000024942">
    <property type="component" value="Unassembled WGS sequence"/>
</dbReference>
<dbReference type="InterPro" id="IPR011701">
    <property type="entry name" value="MFS"/>
</dbReference>
<dbReference type="SUPFAM" id="SSF103473">
    <property type="entry name" value="MFS general substrate transporter"/>
    <property type="match status" value="1"/>
</dbReference>
<dbReference type="Pfam" id="PF07690">
    <property type="entry name" value="MFS_1"/>
    <property type="match status" value="1"/>
</dbReference>
<dbReference type="PROSITE" id="PS50850">
    <property type="entry name" value="MFS"/>
    <property type="match status" value="1"/>
</dbReference>
<evidence type="ECO:0000313" key="8">
    <source>
        <dbReference type="EMBL" id="KDA01750.1"/>
    </source>
</evidence>
<feature type="transmembrane region" description="Helical" evidence="6">
    <location>
        <begin position="376"/>
        <end position="395"/>
    </location>
</feature>
<evidence type="ECO:0000256" key="1">
    <source>
        <dbReference type="ARBA" id="ARBA00004141"/>
    </source>
</evidence>
<dbReference type="STRING" id="1280953.HOC_13968"/>
<feature type="transmembrane region" description="Helical" evidence="6">
    <location>
        <begin position="344"/>
        <end position="364"/>
    </location>
</feature>
<dbReference type="PANTHER" id="PTHR23505:SF79">
    <property type="entry name" value="PROTEIN SPINSTER"/>
    <property type="match status" value="1"/>
</dbReference>
<feature type="transmembrane region" description="Helical" evidence="6">
    <location>
        <begin position="152"/>
        <end position="180"/>
    </location>
</feature>
<feature type="transmembrane region" description="Helical" evidence="6">
    <location>
        <begin position="119"/>
        <end position="140"/>
    </location>
</feature>
<dbReference type="InterPro" id="IPR044770">
    <property type="entry name" value="MFS_spinster-like"/>
</dbReference>
<dbReference type="PATRIC" id="fig|1280953.3.peg.2807"/>
<organism evidence="8 9">
    <name type="scientific">Hyphomonas oceanitis SCH89</name>
    <dbReference type="NCBI Taxonomy" id="1280953"/>
    <lineage>
        <taxon>Bacteria</taxon>
        <taxon>Pseudomonadati</taxon>
        <taxon>Pseudomonadota</taxon>
        <taxon>Alphaproteobacteria</taxon>
        <taxon>Hyphomonadales</taxon>
        <taxon>Hyphomonadaceae</taxon>
        <taxon>Hyphomonas</taxon>
    </lineage>
</organism>
<feature type="transmembrane region" description="Helical" evidence="6">
    <location>
        <begin position="233"/>
        <end position="261"/>
    </location>
</feature>
<dbReference type="eggNOG" id="COG2271">
    <property type="taxonomic scope" value="Bacteria"/>
</dbReference>
<dbReference type="GO" id="GO:0016020">
    <property type="term" value="C:membrane"/>
    <property type="evidence" value="ECO:0007669"/>
    <property type="project" value="UniProtKB-SubCell"/>
</dbReference>
<evidence type="ECO:0000256" key="2">
    <source>
        <dbReference type="ARBA" id="ARBA00022448"/>
    </source>
</evidence>
<dbReference type="OrthoDB" id="7473300at2"/>
<evidence type="ECO:0000256" key="3">
    <source>
        <dbReference type="ARBA" id="ARBA00022692"/>
    </source>
</evidence>
<reference evidence="8 9" key="1">
    <citation type="journal article" date="2014" name="Antonie Van Leeuwenhoek">
        <title>Hyphomonas beringensis sp. nov. and Hyphomonas chukchiensis sp. nov., isolated from surface seawater of the Bering Sea and Chukchi Sea.</title>
        <authorList>
            <person name="Li C."/>
            <person name="Lai Q."/>
            <person name="Li G."/>
            <person name="Dong C."/>
            <person name="Wang J."/>
            <person name="Liao Y."/>
            <person name="Shao Z."/>
        </authorList>
    </citation>
    <scope>NUCLEOTIDE SEQUENCE [LARGE SCALE GENOMIC DNA]</scope>
    <source>
        <strain evidence="8 9">SCH89</strain>
    </source>
</reference>
<accession>A0A059G580</accession>
<keyword evidence="4 6" id="KW-1133">Transmembrane helix</keyword>
<evidence type="ECO:0000256" key="4">
    <source>
        <dbReference type="ARBA" id="ARBA00022989"/>
    </source>
</evidence>
<feature type="transmembrane region" description="Helical" evidence="6">
    <location>
        <begin position="273"/>
        <end position="297"/>
    </location>
</feature>
<sequence>MVEKTHVRNTDEQTEYAFPPATLAWLSVAVLLIMGLMAFLDRQIIALLVDSIKLDLGVSDFQVSLLQGLAFGILYATAGLPLGYAVDRYSRRWVIFWGVMAWSICAMLCGLSETYGTLLAARIGVGLGEAALGPAAYSILSDLFPKKRLALALSVYSIGSLLGASVAYAIGGAVVTWAAHGGTLPLLPDLEIWQIAFVVTGFPGILIAFLVFAMPEPKRRHLLAAEAAPLKAVFAFMGAHARFIICLIGGSACMMVCAYAGMSWTAVILHRVYGWSIATVGMSLGAWSAVLGVFGLLMNGALVDLLYTRGVRDAHLRYYVYGMGIIAFAAPVILIMPFGALGFLLAMAPVKILGNFIGVSAAALQIATPAELRGRMSAVFIASISIAGLTIGPSFPAFLTDFVFQDQLAVKKSLAATYIVFAPLGAAFFFFGMKPFRSFTPVETAR</sequence>
<keyword evidence="2" id="KW-0813">Transport</keyword>
<name>A0A059G580_9PROT</name>
<evidence type="ECO:0000256" key="5">
    <source>
        <dbReference type="ARBA" id="ARBA00023136"/>
    </source>
</evidence>
<keyword evidence="9" id="KW-1185">Reference proteome</keyword>
<comment type="caution">
    <text evidence="8">The sequence shown here is derived from an EMBL/GenBank/DDBJ whole genome shotgun (WGS) entry which is preliminary data.</text>
</comment>
<feature type="transmembrane region" description="Helical" evidence="6">
    <location>
        <begin position="318"/>
        <end position="338"/>
    </location>
</feature>
<dbReference type="InterPro" id="IPR036259">
    <property type="entry name" value="MFS_trans_sf"/>
</dbReference>
<dbReference type="Gene3D" id="1.20.1250.20">
    <property type="entry name" value="MFS general substrate transporter like domains"/>
    <property type="match status" value="1"/>
</dbReference>
<dbReference type="GO" id="GO:0022857">
    <property type="term" value="F:transmembrane transporter activity"/>
    <property type="evidence" value="ECO:0007669"/>
    <property type="project" value="InterPro"/>
</dbReference>
<feature type="transmembrane region" description="Helical" evidence="6">
    <location>
        <begin position="65"/>
        <end position="86"/>
    </location>
</feature>
<proteinExistence type="predicted"/>
<protein>
    <submittedName>
        <fullName evidence="8">Major facilitator superfamily transporter</fullName>
    </submittedName>
</protein>
<feature type="transmembrane region" description="Helical" evidence="6">
    <location>
        <begin position="93"/>
        <end position="113"/>
    </location>
</feature>
<feature type="transmembrane region" description="Helical" evidence="6">
    <location>
        <begin position="415"/>
        <end position="433"/>
    </location>
</feature>
<evidence type="ECO:0000256" key="6">
    <source>
        <dbReference type="SAM" id="Phobius"/>
    </source>
</evidence>
<keyword evidence="5 6" id="KW-0472">Membrane</keyword>
<dbReference type="RefSeq" id="WP_035539581.1">
    <property type="nucleotide sequence ID" value="NZ_ARYL01000022.1"/>
</dbReference>
<dbReference type="EMBL" id="ARYL01000022">
    <property type="protein sequence ID" value="KDA01750.1"/>
    <property type="molecule type" value="Genomic_DNA"/>
</dbReference>
<dbReference type="PANTHER" id="PTHR23505">
    <property type="entry name" value="SPINSTER"/>
    <property type="match status" value="1"/>
</dbReference>
<feature type="transmembrane region" description="Helical" evidence="6">
    <location>
        <begin position="192"/>
        <end position="212"/>
    </location>
</feature>
<feature type="transmembrane region" description="Helical" evidence="6">
    <location>
        <begin position="21"/>
        <end position="45"/>
    </location>
</feature>
<evidence type="ECO:0000259" key="7">
    <source>
        <dbReference type="PROSITE" id="PS50850"/>
    </source>
</evidence>
<feature type="domain" description="Major facilitator superfamily (MFS) profile" evidence="7">
    <location>
        <begin position="27"/>
        <end position="437"/>
    </location>
</feature>